<evidence type="ECO:0000259" key="2">
    <source>
        <dbReference type="Pfam" id="PF24812"/>
    </source>
</evidence>
<evidence type="ECO:0000313" key="4">
    <source>
        <dbReference type="Proteomes" id="UP001044222"/>
    </source>
</evidence>
<feature type="region of interest" description="Disordered" evidence="1">
    <location>
        <begin position="638"/>
        <end position="722"/>
    </location>
</feature>
<feature type="compositionally biased region" description="Polar residues" evidence="1">
    <location>
        <begin position="664"/>
        <end position="676"/>
    </location>
</feature>
<name>A0A9D3MMK8_ANGAN</name>
<evidence type="ECO:0000313" key="3">
    <source>
        <dbReference type="EMBL" id="KAG5851641.1"/>
    </source>
</evidence>
<protein>
    <recommendedName>
        <fullName evidence="2">E3 ubiquitin-protein ligase TTC3 winged helix turn helix domain-containing protein</fullName>
    </recommendedName>
</protein>
<evidence type="ECO:0000256" key="1">
    <source>
        <dbReference type="SAM" id="MobiDB-lite"/>
    </source>
</evidence>
<feature type="compositionally biased region" description="Basic and acidic residues" evidence="1">
    <location>
        <begin position="214"/>
        <end position="230"/>
    </location>
</feature>
<gene>
    <name evidence="3" type="ORF">ANANG_G00053790</name>
</gene>
<dbReference type="Pfam" id="PF24812">
    <property type="entry name" value="WHD_TTC3"/>
    <property type="match status" value="1"/>
</dbReference>
<reference evidence="3" key="1">
    <citation type="submission" date="2021-01" db="EMBL/GenBank/DDBJ databases">
        <title>A chromosome-scale assembly of European eel, Anguilla anguilla.</title>
        <authorList>
            <person name="Henkel C."/>
            <person name="Jong-Raadsen S.A."/>
            <person name="Dufour S."/>
            <person name="Weltzien F.-A."/>
            <person name="Palstra A.P."/>
            <person name="Pelster B."/>
            <person name="Spaink H.P."/>
            <person name="Van Den Thillart G.E."/>
            <person name="Jansen H."/>
            <person name="Zahm M."/>
            <person name="Klopp C."/>
            <person name="Cedric C."/>
            <person name="Louis A."/>
            <person name="Berthelot C."/>
            <person name="Parey E."/>
            <person name="Roest Crollius H."/>
            <person name="Montfort J."/>
            <person name="Robinson-Rechavi M."/>
            <person name="Bucao C."/>
            <person name="Bouchez O."/>
            <person name="Gislard M."/>
            <person name="Lluch J."/>
            <person name="Milhes M."/>
            <person name="Lampietro C."/>
            <person name="Lopez Roques C."/>
            <person name="Donnadieu C."/>
            <person name="Braasch I."/>
            <person name="Desvignes T."/>
            <person name="Postlethwait J."/>
            <person name="Bobe J."/>
            <person name="Guiguen Y."/>
            <person name="Dirks R."/>
        </authorList>
    </citation>
    <scope>NUCLEOTIDE SEQUENCE</scope>
    <source>
        <strain evidence="3">Tag_6206</strain>
        <tissue evidence="3">Liver</tissue>
    </source>
</reference>
<sequence length="722" mass="79171">MWSPPFMILPFGSGRENVLEAQRHFETRLAVASGMFPWCFVPMRPCTNHLPSHRKQVPAEILSNEEAKKIILIRSVFDLVKSTQFLELTDSKLLGWYLTLPAEDRKLIQDEGGLLQFLQKHPALDVTRNFVYIKRQSLEECTHLLSSEMSTDLNKSRRPTYYGVSLCKSCGASIPFSTTTCRLCCVPAKKPEEKFYLSGVCPPPSPGLTSATLRRKESPSRTDAPGERRTAQGPADQSLLLVSEESFRSACGAAEGPPGLQGEQAHILSQLWDEEPGAGRIPGEGALETETLPEYCSFDSTGLGTSYRDCSDTSQSGGSYHSGSDPTAGPREAEGTDSYGSADSTPCRGEYADWTRGDRLDDFGVEEDSRHSLKNEEFHSVMEAEPLEADGATWPTHAGGNWACPEREFACSSPGNRGRTSSLAALYDSRSVAGSPQVTVNQSVDVSRDFRASYTSTRATEARTGAPKPRPVPTAEKFAITEVCMADLDYFTEEFIKLHHAQDELKLLQVKLACSEQEAVDGGCRRDGACECSQRAVRAELRLLALQHAMCQQHCWRRYYTSPEGECSILSMEAPSENIKHVLQDLEEDYCEMKRKILSGVPLDELRPLSVNSQMIGSEALYVPSQIIKDCLSEEEAVGAEQGEALQPAPQDGGEGERGGGSVASRSTEPLQTEQSDAPPAVKPQPDSAKSGKAETPSRVRPAPCLPPHRPPHRLHRGTQAW</sequence>
<feature type="compositionally biased region" description="Basic residues" evidence="1">
    <location>
        <begin position="710"/>
        <end position="722"/>
    </location>
</feature>
<feature type="domain" description="E3 ubiquitin-protein ligase TTC3 winged helix turn helix" evidence="2">
    <location>
        <begin position="62"/>
        <end position="138"/>
    </location>
</feature>
<comment type="caution">
    <text evidence="3">The sequence shown here is derived from an EMBL/GenBank/DDBJ whole genome shotgun (WGS) entry which is preliminary data.</text>
</comment>
<organism evidence="3 4">
    <name type="scientific">Anguilla anguilla</name>
    <name type="common">European freshwater eel</name>
    <name type="synonym">Muraena anguilla</name>
    <dbReference type="NCBI Taxonomy" id="7936"/>
    <lineage>
        <taxon>Eukaryota</taxon>
        <taxon>Metazoa</taxon>
        <taxon>Chordata</taxon>
        <taxon>Craniata</taxon>
        <taxon>Vertebrata</taxon>
        <taxon>Euteleostomi</taxon>
        <taxon>Actinopterygii</taxon>
        <taxon>Neopterygii</taxon>
        <taxon>Teleostei</taxon>
        <taxon>Anguilliformes</taxon>
        <taxon>Anguillidae</taxon>
        <taxon>Anguilla</taxon>
    </lineage>
</organism>
<accession>A0A9D3MMK8</accession>
<keyword evidence="4" id="KW-1185">Reference proteome</keyword>
<dbReference type="InterPro" id="IPR056871">
    <property type="entry name" value="WH_TTC3"/>
</dbReference>
<dbReference type="Proteomes" id="UP001044222">
    <property type="component" value="Unassembled WGS sequence"/>
</dbReference>
<proteinExistence type="predicted"/>
<dbReference type="EMBL" id="JAFIRN010000003">
    <property type="protein sequence ID" value="KAG5851641.1"/>
    <property type="molecule type" value="Genomic_DNA"/>
</dbReference>
<dbReference type="AlphaFoldDB" id="A0A9D3MMK8"/>
<feature type="region of interest" description="Disordered" evidence="1">
    <location>
        <begin position="307"/>
        <end position="353"/>
    </location>
</feature>
<feature type="region of interest" description="Disordered" evidence="1">
    <location>
        <begin position="207"/>
        <end position="238"/>
    </location>
</feature>
<feature type="compositionally biased region" description="Polar residues" evidence="1">
    <location>
        <begin position="312"/>
        <end position="325"/>
    </location>
</feature>